<evidence type="ECO:0000313" key="2">
    <source>
        <dbReference type="Proteomes" id="UP001157974"/>
    </source>
</evidence>
<proteinExistence type="predicted"/>
<reference evidence="1 2" key="1">
    <citation type="journal article" date="2023" name="Nat. Commun.">
        <title>Origin of minicircular mitochondrial genomes in red algae.</title>
        <authorList>
            <person name="Lee Y."/>
            <person name="Cho C.H."/>
            <person name="Lee Y.M."/>
            <person name="Park S.I."/>
            <person name="Yang J.H."/>
            <person name="West J.A."/>
            <person name="Bhattacharya D."/>
            <person name="Yoon H.S."/>
        </authorList>
    </citation>
    <scope>NUCLEOTIDE SEQUENCE [LARGE SCALE GENOMIC DNA]</scope>
    <source>
        <strain evidence="1 2">CCMP1338</strain>
        <tissue evidence="1">Whole cell</tissue>
    </source>
</reference>
<gene>
    <name evidence="1" type="ORF">NDN08_004813</name>
</gene>
<sequence length="81" mass="9136">MFTVLFFEENYKESSRTTRTLKSVIAGSFGSAAIPDLLMNTHRASRDELSFGQRRIRDAFEDPFEDPASFEKNSAAAVRPC</sequence>
<dbReference type="EMBL" id="JAMWBK010000007">
    <property type="protein sequence ID" value="KAJ8903713.1"/>
    <property type="molecule type" value="Genomic_DNA"/>
</dbReference>
<organism evidence="1 2">
    <name type="scientific">Rhodosorus marinus</name>
    <dbReference type="NCBI Taxonomy" id="101924"/>
    <lineage>
        <taxon>Eukaryota</taxon>
        <taxon>Rhodophyta</taxon>
        <taxon>Stylonematophyceae</taxon>
        <taxon>Stylonematales</taxon>
        <taxon>Stylonemataceae</taxon>
        <taxon>Rhodosorus</taxon>
    </lineage>
</organism>
<protein>
    <submittedName>
        <fullName evidence="1">Uncharacterized protein</fullName>
    </submittedName>
</protein>
<keyword evidence="2" id="KW-1185">Reference proteome</keyword>
<comment type="caution">
    <text evidence="1">The sequence shown here is derived from an EMBL/GenBank/DDBJ whole genome shotgun (WGS) entry which is preliminary data.</text>
</comment>
<dbReference type="AlphaFoldDB" id="A0AAV8URK3"/>
<name>A0AAV8URK3_9RHOD</name>
<accession>A0AAV8URK3</accession>
<evidence type="ECO:0000313" key="1">
    <source>
        <dbReference type="EMBL" id="KAJ8903713.1"/>
    </source>
</evidence>
<dbReference type="Proteomes" id="UP001157974">
    <property type="component" value="Unassembled WGS sequence"/>
</dbReference>